<dbReference type="AlphaFoldDB" id="A0A8H4P0N6"/>
<comment type="caution">
    <text evidence="1">The sequence shown here is derived from an EMBL/GenBank/DDBJ whole genome shotgun (WGS) entry which is preliminary data.</text>
</comment>
<evidence type="ECO:0000313" key="2">
    <source>
        <dbReference type="Proteomes" id="UP000605986"/>
    </source>
</evidence>
<dbReference type="InterPro" id="IPR008949">
    <property type="entry name" value="Isoprenoid_synthase_dom_sf"/>
</dbReference>
<dbReference type="EMBL" id="JAADJG010000553">
    <property type="protein sequence ID" value="KAF4444347.1"/>
    <property type="molecule type" value="Genomic_DNA"/>
</dbReference>
<dbReference type="Gene3D" id="1.10.600.10">
    <property type="entry name" value="Farnesyl Diphosphate Synthase"/>
    <property type="match status" value="1"/>
</dbReference>
<organism evidence="1 2">
    <name type="scientific">Fusarium austroafricanum</name>
    <dbReference type="NCBI Taxonomy" id="2364996"/>
    <lineage>
        <taxon>Eukaryota</taxon>
        <taxon>Fungi</taxon>
        <taxon>Dikarya</taxon>
        <taxon>Ascomycota</taxon>
        <taxon>Pezizomycotina</taxon>
        <taxon>Sordariomycetes</taxon>
        <taxon>Hypocreomycetidae</taxon>
        <taxon>Hypocreales</taxon>
        <taxon>Nectriaceae</taxon>
        <taxon>Fusarium</taxon>
        <taxon>Fusarium concolor species complex</taxon>
    </lineage>
</organism>
<dbReference type="Proteomes" id="UP000605986">
    <property type="component" value="Unassembled WGS sequence"/>
</dbReference>
<name>A0A8H4P0N6_9HYPO</name>
<gene>
    <name evidence="1" type="ORF">F53441_11159</name>
</gene>
<dbReference type="SUPFAM" id="SSF48576">
    <property type="entry name" value="Terpenoid synthases"/>
    <property type="match status" value="1"/>
</dbReference>
<protein>
    <submittedName>
        <fullName evidence="1">Uncharacterized protein</fullName>
    </submittedName>
</protein>
<dbReference type="Pfam" id="PF19086">
    <property type="entry name" value="Terpene_syn_C_2"/>
    <property type="match status" value="1"/>
</dbReference>
<reference evidence="1" key="1">
    <citation type="submission" date="2020-01" db="EMBL/GenBank/DDBJ databases">
        <title>Identification and distribution of gene clusters putatively required for synthesis of sphingolipid metabolism inhibitors in phylogenetically diverse species of the filamentous fungus Fusarium.</title>
        <authorList>
            <person name="Kim H.-S."/>
            <person name="Busman M."/>
            <person name="Brown D.W."/>
            <person name="Divon H."/>
            <person name="Uhlig S."/>
            <person name="Proctor R.H."/>
        </authorList>
    </citation>
    <scope>NUCLEOTIDE SEQUENCE</scope>
    <source>
        <strain evidence="1">NRRL 53441</strain>
    </source>
</reference>
<proteinExistence type="predicted"/>
<keyword evidence="2" id="KW-1185">Reference proteome</keyword>
<dbReference type="OrthoDB" id="2861623at2759"/>
<accession>A0A8H4P0N6</accession>
<evidence type="ECO:0000313" key="1">
    <source>
        <dbReference type="EMBL" id="KAF4444347.1"/>
    </source>
</evidence>
<sequence>MDERLPTAVSSAPEIVQMWTQVSILQSLLNDMLSLKKELRTDCVINAVAAIMEPGMTLDMVISELEERMRLAVKQFDEAADKLLKKTEFRKEIRPIVERYANGYRSIVTGMLKFTLTSPRYDISKLIQEDVCSLDRIQSGPV</sequence>